<dbReference type="Pfam" id="PF16177">
    <property type="entry name" value="ACAS_N"/>
    <property type="match status" value="1"/>
</dbReference>
<dbReference type="PRINTS" id="PR00154">
    <property type="entry name" value="AMPBINDING"/>
</dbReference>
<dbReference type="InterPro" id="IPR000873">
    <property type="entry name" value="AMP-dep_synth/lig_dom"/>
</dbReference>
<dbReference type="EMBL" id="BARU01005544">
    <property type="protein sequence ID" value="GAH37956.1"/>
    <property type="molecule type" value="Genomic_DNA"/>
</dbReference>
<dbReference type="PANTHER" id="PTHR24095">
    <property type="entry name" value="ACETYL-COENZYME A SYNTHETASE"/>
    <property type="match status" value="1"/>
</dbReference>
<dbReference type="AlphaFoldDB" id="X1EX68"/>
<gene>
    <name evidence="4" type="ORF">S03H2_10828</name>
</gene>
<evidence type="ECO:0000259" key="2">
    <source>
        <dbReference type="Pfam" id="PF00501"/>
    </source>
</evidence>
<evidence type="ECO:0000256" key="1">
    <source>
        <dbReference type="ARBA" id="ARBA00006432"/>
    </source>
</evidence>
<name>X1EX68_9ZZZZ</name>
<dbReference type="GO" id="GO:0006085">
    <property type="term" value="P:acetyl-CoA biosynthetic process"/>
    <property type="evidence" value="ECO:0007669"/>
    <property type="project" value="TreeGrafter"/>
</dbReference>
<dbReference type="PROSITE" id="PS00455">
    <property type="entry name" value="AMP_BINDING"/>
    <property type="match status" value="1"/>
</dbReference>
<dbReference type="Pfam" id="PF00501">
    <property type="entry name" value="AMP-binding"/>
    <property type="match status" value="1"/>
</dbReference>
<proteinExistence type="inferred from homology"/>
<evidence type="ECO:0008006" key="5">
    <source>
        <dbReference type="Google" id="ProtNLM"/>
    </source>
</evidence>
<evidence type="ECO:0000259" key="3">
    <source>
        <dbReference type="Pfam" id="PF16177"/>
    </source>
</evidence>
<dbReference type="GO" id="GO:0003987">
    <property type="term" value="F:acetate-CoA ligase activity"/>
    <property type="evidence" value="ECO:0007669"/>
    <property type="project" value="TreeGrafter"/>
</dbReference>
<dbReference type="PANTHER" id="PTHR24095:SF14">
    <property type="entry name" value="ACETYL-COENZYME A SYNTHETASE 1"/>
    <property type="match status" value="1"/>
</dbReference>
<dbReference type="InterPro" id="IPR042099">
    <property type="entry name" value="ANL_N_sf"/>
</dbReference>
<organism evidence="4">
    <name type="scientific">marine sediment metagenome</name>
    <dbReference type="NCBI Taxonomy" id="412755"/>
    <lineage>
        <taxon>unclassified sequences</taxon>
        <taxon>metagenomes</taxon>
        <taxon>ecological metagenomes</taxon>
    </lineage>
</organism>
<accession>X1EX68</accession>
<dbReference type="SUPFAM" id="SSF56801">
    <property type="entry name" value="Acetyl-CoA synthetase-like"/>
    <property type="match status" value="1"/>
</dbReference>
<dbReference type="GO" id="GO:0005829">
    <property type="term" value="C:cytosol"/>
    <property type="evidence" value="ECO:0007669"/>
    <property type="project" value="TreeGrafter"/>
</dbReference>
<dbReference type="Gene3D" id="3.40.50.12780">
    <property type="entry name" value="N-terminal domain of ligase-like"/>
    <property type="match status" value="1"/>
</dbReference>
<evidence type="ECO:0000313" key="4">
    <source>
        <dbReference type="EMBL" id="GAH37956.1"/>
    </source>
</evidence>
<comment type="similarity">
    <text evidence="1">Belongs to the ATP-dependent AMP-binding enzyme family.</text>
</comment>
<dbReference type="InterPro" id="IPR020459">
    <property type="entry name" value="AMP-binding"/>
</dbReference>
<feature type="non-terminal residue" evidence="4">
    <location>
        <position position="346"/>
    </location>
</feature>
<sequence>MEEAKTITSMMEEKRVFNPSEHVRQNAYIKSLDEYKRIYQRSVDDPESFWGELAEQLDWYKKWDKVLVEDFKEAKHEWFVGGKLNVCYNCLDRHLKTWRKNKAALIWEGDTGDSKTLTYQQLYYEVCKFANVLKKHGIKKGDRVSIYLPMILELPIAMLACARIGAVHSVVFGGFSAEALKDRVLDCRAKILICADGYYRGGRIIRSKDNADIAVEACPAVKSVIVVKRANIGVNMQSGRDYWWHKEMVAEDIKPYCEPRVLDAEDPLYILYTSGSTGKPKGVLHTQAGYLLFCYQNLKWIFDVKEEDTFWCTADIGWVTGHSFIVYGPLAFGATSLIFEGVPTYP</sequence>
<protein>
    <recommendedName>
        <fullName evidence="5">AMP-dependent synthetase/ligase domain-containing protein</fullName>
    </recommendedName>
</protein>
<comment type="caution">
    <text evidence="4">The sequence shown here is derived from an EMBL/GenBank/DDBJ whole genome shotgun (WGS) entry which is preliminary data.</text>
</comment>
<dbReference type="InterPro" id="IPR032387">
    <property type="entry name" value="ACAS_N"/>
</dbReference>
<dbReference type="InterPro" id="IPR020845">
    <property type="entry name" value="AMP-binding_CS"/>
</dbReference>
<feature type="domain" description="Acetyl-coenzyme A synthetase N-terminal" evidence="3">
    <location>
        <begin position="35"/>
        <end position="90"/>
    </location>
</feature>
<feature type="domain" description="AMP-dependent synthetase/ligase" evidence="2">
    <location>
        <begin position="94"/>
        <end position="344"/>
    </location>
</feature>
<reference evidence="4" key="1">
    <citation type="journal article" date="2014" name="Front. Microbiol.">
        <title>High frequency of phylogenetically diverse reductive dehalogenase-homologous genes in deep subseafloor sedimentary metagenomes.</title>
        <authorList>
            <person name="Kawai M."/>
            <person name="Futagami T."/>
            <person name="Toyoda A."/>
            <person name="Takaki Y."/>
            <person name="Nishi S."/>
            <person name="Hori S."/>
            <person name="Arai W."/>
            <person name="Tsubouchi T."/>
            <person name="Morono Y."/>
            <person name="Uchiyama I."/>
            <person name="Ito T."/>
            <person name="Fujiyama A."/>
            <person name="Inagaki F."/>
            <person name="Takami H."/>
        </authorList>
    </citation>
    <scope>NUCLEOTIDE SEQUENCE</scope>
    <source>
        <strain evidence="4">Expedition CK06-06</strain>
    </source>
</reference>